<keyword evidence="7 8" id="KW-0472">Membrane</keyword>
<dbReference type="InterPro" id="IPR002781">
    <property type="entry name" value="TM_pro_TauE-like"/>
</dbReference>
<accession>A0A0B9H5N9</accession>
<gene>
    <name evidence="9" type="ORF">RJ45_07825</name>
</gene>
<proteinExistence type="inferred from homology"/>
<evidence type="ECO:0000313" key="9">
    <source>
        <dbReference type="EMBL" id="KHT64177.1"/>
    </source>
</evidence>
<reference evidence="9 10" key="1">
    <citation type="submission" date="2014-12" db="EMBL/GenBank/DDBJ databases">
        <title>Genome sequencing of Photobacterium gaetbulicola AD005a.</title>
        <authorList>
            <person name="Adrian T.G.S."/>
            <person name="Chan K.G."/>
        </authorList>
    </citation>
    <scope>NUCLEOTIDE SEQUENCE [LARGE SCALE GENOMIC DNA]</scope>
    <source>
        <strain evidence="9 10">AD005a</strain>
    </source>
</reference>
<feature type="transmembrane region" description="Helical" evidence="8">
    <location>
        <begin position="7"/>
        <end position="36"/>
    </location>
</feature>
<feature type="transmembrane region" description="Helical" evidence="8">
    <location>
        <begin position="162"/>
        <end position="181"/>
    </location>
</feature>
<evidence type="ECO:0000256" key="7">
    <source>
        <dbReference type="ARBA" id="ARBA00023136"/>
    </source>
</evidence>
<dbReference type="PANTHER" id="PTHR30269:SF37">
    <property type="entry name" value="MEMBRANE TRANSPORTER PROTEIN"/>
    <property type="match status" value="1"/>
</dbReference>
<dbReference type="GO" id="GO:0005886">
    <property type="term" value="C:plasma membrane"/>
    <property type="evidence" value="ECO:0007669"/>
    <property type="project" value="UniProtKB-SubCell"/>
</dbReference>
<dbReference type="PANTHER" id="PTHR30269">
    <property type="entry name" value="TRANSMEMBRANE PROTEIN YFCA"/>
    <property type="match status" value="1"/>
</dbReference>
<feature type="transmembrane region" description="Helical" evidence="8">
    <location>
        <begin position="217"/>
        <end position="238"/>
    </location>
</feature>
<organism evidence="9 10">
    <name type="scientific">Photobacterium gaetbulicola</name>
    <dbReference type="NCBI Taxonomy" id="1295392"/>
    <lineage>
        <taxon>Bacteria</taxon>
        <taxon>Pseudomonadati</taxon>
        <taxon>Pseudomonadota</taxon>
        <taxon>Gammaproteobacteria</taxon>
        <taxon>Vibrionales</taxon>
        <taxon>Vibrionaceae</taxon>
        <taxon>Photobacterium</taxon>
    </lineage>
</organism>
<keyword evidence="6 8" id="KW-1133">Transmembrane helix</keyword>
<evidence type="ECO:0000256" key="2">
    <source>
        <dbReference type="ARBA" id="ARBA00009142"/>
    </source>
</evidence>
<dbReference type="Proteomes" id="UP000031278">
    <property type="component" value="Unassembled WGS sequence"/>
</dbReference>
<evidence type="ECO:0000256" key="3">
    <source>
        <dbReference type="ARBA" id="ARBA00022448"/>
    </source>
</evidence>
<sequence>MFESTVLLAALLIFLGSFVQTAIGFGLAIVAAPLLFQLSPQYVPAPICIVALVISIINAFKLRSSVSIGGLKSAIIGRVPGSLLGGFLLTVVSGATLSLWLGIMVLIAVAISALPYRLKPTPKRMLIAGFMSGVMGTSSSIGGPPMALLMQHEEAAKLRGNLSAFFVITSLMSLFVLFFFGHFTIDHIVITLPLLPAALLGYGLANKVVNKIPQHSMRILALLLCLVSGLTAIIQGLAGF</sequence>
<feature type="transmembrane region" description="Helical" evidence="8">
    <location>
        <begin position="187"/>
        <end position="205"/>
    </location>
</feature>
<evidence type="ECO:0000313" key="10">
    <source>
        <dbReference type="Proteomes" id="UP000031278"/>
    </source>
</evidence>
<protein>
    <recommendedName>
        <fullName evidence="8">Probable membrane transporter protein</fullName>
    </recommendedName>
</protein>
<dbReference type="RefSeq" id="WP_039460428.1">
    <property type="nucleotide sequence ID" value="NZ_JWLZ01000113.1"/>
</dbReference>
<feature type="transmembrane region" description="Helical" evidence="8">
    <location>
        <begin position="126"/>
        <end position="150"/>
    </location>
</feature>
<keyword evidence="3" id="KW-0813">Transport</keyword>
<comment type="similarity">
    <text evidence="2 8">Belongs to the 4-toluene sulfonate uptake permease (TSUP) (TC 2.A.102) family.</text>
</comment>
<evidence type="ECO:0000256" key="5">
    <source>
        <dbReference type="ARBA" id="ARBA00022692"/>
    </source>
</evidence>
<dbReference type="InterPro" id="IPR052017">
    <property type="entry name" value="TSUP"/>
</dbReference>
<comment type="subcellular location">
    <subcellularLocation>
        <location evidence="1 8">Cell membrane</location>
        <topology evidence="1 8">Multi-pass membrane protein</topology>
    </subcellularLocation>
</comment>
<comment type="caution">
    <text evidence="9">The sequence shown here is derived from an EMBL/GenBank/DDBJ whole genome shotgun (WGS) entry which is preliminary data.</text>
</comment>
<dbReference type="Pfam" id="PF01925">
    <property type="entry name" value="TauE"/>
    <property type="match status" value="1"/>
</dbReference>
<evidence type="ECO:0000256" key="4">
    <source>
        <dbReference type="ARBA" id="ARBA00022475"/>
    </source>
</evidence>
<dbReference type="EMBL" id="JWLZ01000113">
    <property type="protein sequence ID" value="KHT64177.1"/>
    <property type="molecule type" value="Genomic_DNA"/>
</dbReference>
<feature type="transmembrane region" description="Helical" evidence="8">
    <location>
        <begin position="81"/>
        <end position="114"/>
    </location>
</feature>
<feature type="transmembrane region" description="Helical" evidence="8">
    <location>
        <begin position="42"/>
        <end position="60"/>
    </location>
</feature>
<evidence type="ECO:0000256" key="6">
    <source>
        <dbReference type="ARBA" id="ARBA00022989"/>
    </source>
</evidence>
<dbReference type="AlphaFoldDB" id="A0A0B9H5N9"/>
<keyword evidence="5 8" id="KW-0812">Transmembrane</keyword>
<evidence type="ECO:0000256" key="1">
    <source>
        <dbReference type="ARBA" id="ARBA00004651"/>
    </source>
</evidence>
<evidence type="ECO:0000256" key="8">
    <source>
        <dbReference type="RuleBase" id="RU363041"/>
    </source>
</evidence>
<keyword evidence="4 8" id="KW-1003">Cell membrane</keyword>
<name>A0A0B9H5N9_9GAMM</name>